<name>A0A9N7Y5U6_PLEPL</name>
<evidence type="ECO:0000256" key="1">
    <source>
        <dbReference type="SAM" id="Phobius"/>
    </source>
</evidence>
<keyword evidence="1" id="KW-1133">Transmembrane helix</keyword>
<proteinExistence type="predicted"/>
<sequence>MWWTHVTRTSIRLVQVERIKHIYSKRLESKFLQQDSRLTPGQQRGHVTHLQDLLFFLDPGSGGSSRVWILSGSGFSLGLDYLWLWILSGSGSSLALDHLCLDSSLALDPLSASEFPLALDPLCLDPLWLWILSQGSEFPLALDPLWLWILSLVWILSGSGSSLWV</sequence>
<keyword evidence="1" id="KW-0812">Transmembrane</keyword>
<reference evidence="2" key="1">
    <citation type="submission" date="2020-03" db="EMBL/GenBank/DDBJ databases">
        <authorList>
            <person name="Weist P."/>
        </authorList>
    </citation>
    <scope>NUCLEOTIDE SEQUENCE</scope>
</reference>
<organism evidence="2 3">
    <name type="scientific">Pleuronectes platessa</name>
    <name type="common">European plaice</name>
    <dbReference type="NCBI Taxonomy" id="8262"/>
    <lineage>
        <taxon>Eukaryota</taxon>
        <taxon>Metazoa</taxon>
        <taxon>Chordata</taxon>
        <taxon>Craniata</taxon>
        <taxon>Vertebrata</taxon>
        <taxon>Euteleostomi</taxon>
        <taxon>Actinopterygii</taxon>
        <taxon>Neopterygii</taxon>
        <taxon>Teleostei</taxon>
        <taxon>Neoteleostei</taxon>
        <taxon>Acanthomorphata</taxon>
        <taxon>Carangaria</taxon>
        <taxon>Pleuronectiformes</taxon>
        <taxon>Pleuronectoidei</taxon>
        <taxon>Pleuronectidae</taxon>
        <taxon>Pleuronectes</taxon>
    </lineage>
</organism>
<feature type="transmembrane region" description="Helical" evidence="1">
    <location>
        <begin position="67"/>
        <end position="86"/>
    </location>
</feature>
<gene>
    <name evidence="2" type="ORF">PLEPLA_LOCUS1297</name>
</gene>
<keyword evidence="3" id="KW-1185">Reference proteome</keyword>
<dbReference type="Proteomes" id="UP001153269">
    <property type="component" value="Unassembled WGS sequence"/>
</dbReference>
<evidence type="ECO:0000313" key="2">
    <source>
        <dbReference type="EMBL" id="CAB1413597.1"/>
    </source>
</evidence>
<keyword evidence="1" id="KW-0472">Membrane</keyword>
<evidence type="ECO:0000313" key="3">
    <source>
        <dbReference type="Proteomes" id="UP001153269"/>
    </source>
</evidence>
<feature type="transmembrane region" description="Helical" evidence="1">
    <location>
        <begin position="145"/>
        <end position="164"/>
    </location>
</feature>
<dbReference type="EMBL" id="CADEAL010000060">
    <property type="protein sequence ID" value="CAB1413597.1"/>
    <property type="molecule type" value="Genomic_DNA"/>
</dbReference>
<dbReference type="AlphaFoldDB" id="A0A9N7Y5U6"/>
<protein>
    <submittedName>
        <fullName evidence="2">Uncharacterized protein</fullName>
    </submittedName>
</protein>
<comment type="caution">
    <text evidence="2">The sequence shown here is derived from an EMBL/GenBank/DDBJ whole genome shotgun (WGS) entry which is preliminary data.</text>
</comment>
<accession>A0A9N7Y5U6</accession>